<dbReference type="EMBL" id="RJUG01000004">
    <property type="protein sequence ID" value="ROI07765.1"/>
    <property type="molecule type" value="Genomic_DNA"/>
</dbReference>
<organism evidence="2 3">
    <name type="scientific">Kaistella daneshvariae</name>
    <dbReference type="NCBI Taxonomy" id="2487074"/>
    <lineage>
        <taxon>Bacteria</taxon>
        <taxon>Pseudomonadati</taxon>
        <taxon>Bacteroidota</taxon>
        <taxon>Flavobacteriia</taxon>
        <taxon>Flavobacteriales</taxon>
        <taxon>Weeksellaceae</taxon>
        <taxon>Chryseobacterium group</taxon>
        <taxon>Kaistella</taxon>
    </lineage>
</organism>
<proteinExistence type="predicted"/>
<dbReference type="Pfam" id="PF14093">
    <property type="entry name" value="DUF4271"/>
    <property type="match status" value="1"/>
</dbReference>
<comment type="caution">
    <text evidence="2">The sequence shown here is derived from an EMBL/GenBank/DDBJ whole genome shotgun (WGS) entry which is preliminary data.</text>
</comment>
<protein>
    <submittedName>
        <fullName evidence="2">DUF4271 domain-containing protein</fullName>
    </submittedName>
</protein>
<feature type="transmembrane region" description="Helical" evidence="1">
    <location>
        <begin position="179"/>
        <end position="196"/>
    </location>
</feature>
<evidence type="ECO:0000256" key="1">
    <source>
        <dbReference type="SAM" id="Phobius"/>
    </source>
</evidence>
<dbReference type="AlphaFoldDB" id="A0A3N0WS80"/>
<feature type="transmembrane region" description="Helical" evidence="1">
    <location>
        <begin position="28"/>
        <end position="46"/>
    </location>
</feature>
<feature type="transmembrane region" description="Helical" evidence="1">
    <location>
        <begin position="208"/>
        <end position="228"/>
    </location>
</feature>
<keyword evidence="1" id="KW-0472">Membrane</keyword>
<keyword evidence="1" id="KW-0812">Transmembrane</keyword>
<reference evidence="3" key="1">
    <citation type="submission" date="2018-11" db="EMBL/GenBank/DDBJ databases">
        <title>Proposal to divide the Flavobacteriaceae and reorganize its genera based on Amino Acid Identity values calculated from whole genome sequences.</title>
        <authorList>
            <person name="Nicholson A.C."/>
            <person name="Gulvik C.A."/>
            <person name="Whitney A.M."/>
            <person name="Humrighouse B.W."/>
            <person name="Bell M."/>
            <person name="Holmes B."/>
            <person name="Steigerwalt A."/>
            <person name="Villarma A."/>
            <person name="Sheth M."/>
            <person name="Batra D."/>
            <person name="Pryor J."/>
            <person name="Bernardet J.-F."/>
            <person name="Hugo C."/>
            <person name="Kampfer P."/>
            <person name="Newman J."/>
            <person name="Mcquiston J.R."/>
        </authorList>
    </citation>
    <scope>NUCLEOTIDE SEQUENCE [LARGE SCALE GENOMIC DNA]</scope>
    <source>
        <strain evidence="3">H3056</strain>
    </source>
</reference>
<gene>
    <name evidence="2" type="ORF">EGI11_08745</name>
</gene>
<evidence type="ECO:0000313" key="2">
    <source>
        <dbReference type="EMBL" id="ROI07765.1"/>
    </source>
</evidence>
<feature type="transmembrane region" description="Helical" evidence="1">
    <location>
        <begin position="150"/>
        <end position="167"/>
    </location>
</feature>
<name>A0A3N0WS80_9FLAO</name>
<feature type="transmembrane region" description="Helical" evidence="1">
    <location>
        <begin position="67"/>
        <end position="89"/>
    </location>
</feature>
<evidence type="ECO:0000313" key="3">
    <source>
        <dbReference type="Proteomes" id="UP000270224"/>
    </source>
</evidence>
<sequence length="230" mass="27437">MINRLHLIILIFAKRFFLVRVVQQNDWVTFIITGCILLYIFMLLYLHRDSSVRVFILQKFADSSNNFLSWFIISAVFVLSLATLISQSIPIVPAKIREMNFFGYELNKFGFTLGVLFLFYSVKSGLTYLYFAGTASLERWPYFQFTASKFYFVLSLVLMVACVYQFYFHTDLSLLYNYYFWGFLGIFLLKILLYLFSPQYILPIKWYYKFLYICTLQIAPVIALWRILYF</sequence>
<dbReference type="InterPro" id="IPR025367">
    <property type="entry name" value="DUF4271"/>
</dbReference>
<accession>A0A3N0WS80</accession>
<reference evidence="3" key="2">
    <citation type="submission" date="2018-11" db="EMBL/GenBank/DDBJ databases">
        <title>Proposal to divide the Flavobacteriaceae and reorganize its genera based on Amino Acid Identity values calculated from whole genome sequences.</title>
        <authorList>
            <person name="Nicholson A.C."/>
            <person name="Gulvik C.A."/>
            <person name="Whitney A.M."/>
            <person name="Humrighouse B.W."/>
            <person name="Bell M."/>
            <person name="Holmens B."/>
            <person name="Steigerwalt A."/>
            <person name="Villarma A."/>
            <person name="Sheth M."/>
            <person name="Batra D."/>
            <person name="Pryor J."/>
            <person name="Bernardet J.-F."/>
            <person name="Hugo C."/>
            <person name="Kampfer P."/>
            <person name="Newman J."/>
            <person name="Mcquiston J.R."/>
        </authorList>
    </citation>
    <scope>NUCLEOTIDE SEQUENCE [LARGE SCALE GENOMIC DNA]</scope>
    <source>
        <strain evidence="3">H3056</strain>
    </source>
</reference>
<feature type="transmembrane region" description="Helical" evidence="1">
    <location>
        <begin position="109"/>
        <end position="130"/>
    </location>
</feature>
<dbReference type="Proteomes" id="UP000270224">
    <property type="component" value="Unassembled WGS sequence"/>
</dbReference>
<keyword evidence="1" id="KW-1133">Transmembrane helix</keyword>
<dbReference type="OrthoDB" id="1246162at2"/>